<organism evidence="1 2">
    <name type="scientific">Pisolithus tinctorius Marx 270</name>
    <dbReference type="NCBI Taxonomy" id="870435"/>
    <lineage>
        <taxon>Eukaryota</taxon>
        <taxon>Fungi</taxon>
        <taxon>Dikarya</taxon>
        <taxon>Basidiomycota</taxon>
        <taxon>Agaricomycotina</taxon>
        <taxon>Agaricomycetes</taxon>
        <taxon>Agaricomycetidae</taxon>
        <taxon>Boletales</taxon>
        <taxon>Sclerodermatineae</taxon>
        <taxon>Pisolithaceae</taxon>
        <taxon>Pisolithus</taxon>
    </lineage>
</organism>
<dbReference type="InParanoid" id="A0A0C3N4K7"/>
<dbReference type="HOGENOM" id="CLU_1938999_0_0_1"/>
<dbReference type="EMBL" id="KN832055">
    <property type="protein sequence ID" value="KIN96009.1"/>
    <property type="molecule type" value="Genomic_DNA"/>
</dbReference>
<keyword evidence="2" id="KW-1185">Reference proteome</keyword>
<sequence length="130" mass="14805">MNSMQWIESPLPQEYIIEGRFLPALNELVQRHEPLTMEETVQIDLEIGFKVACTQERFAMQKASCMESRITGGKKKNLRQYKGGSIEDIDFSHEIRATFGRPVGPFLEQTPLNASRRVSIVLMYPVGTDS</sequence>
<gene>
    <name evidence="1" type="ORF">M404DRAFT_292340</name>
</gene>
<dbReference type="AlphaFoldDB" id="A0A0C3N4K7"/>
<reference evidence="2" key="2">
    <citation type="submission" date="2015-01" db="EMBL/GenBank/DDBJ databases">
        <title>Evolutionary Origins and Diversification of the Mycorrhizal Mutualists.</title>
        <authorList>
            <consortium name="DOE Joint Genome Institute"/>
            <consortium name="Mycorrhizal Genomics Consortium"/>
            <person name="Kohler A."/>
            <person name="Kuo A."/>
            <person name="Nagy L.G."/>
            <person name="Floudas D."/>
            <person name="Copeland A."/>
            <person name="Barry K.W."/>
            <person name="Cichocki N."/>
            <person name="Veneault-Fourrey C."/>
            <person name="LaButti K."/>
            <person name="Lindquist E.A."/>
            <person name="Lipzen A."/>
            <person name="Lundell T."/>
            <person name="Morin E."/>
            <person name="Murat C."/>
            <person name="Riley R."/>
            <person name="Ohm R."/>
            <person name="Sun H."/>
            <person name="Tunlid A."/>
            <person name="Henrissat B."/>
            <person name="Grigoriev I.V."/>
            <person name="Hibbett D.S."/>
            <person name="Martin F."/>
        </authorList>
    </citation>
    <scope>NUCLEOTIDE SEQUENCE [LARGE SCALE GENOMIC DNA]</scope>
    <source>
        <strain evidence="2">Marx 270</strain>
    </source>
</reference>
<reference evidence="1 2" key="1">
    <citation type="submission" date="2014-04" db="EMBL/GenBank/DDBJ databases">
        <authorList>
            <consortium name="DOE Joint Genome Institute"/>
            <person name="Kuo A."/>
            <person name="Kohler A."/>
            <person name="Costa M.D."/>
            <person name="Nagy L.G."/>
            <person name="Floudas D."/>
            <person name="Copeland A."/>
            <person name="Barry K.W."/>
            <person name="Cichocki N."/>
            <person name="Veneault-Fourrey C."/>
            <person name="LaButti K."/>
            <person name="Lindquist E.A."/>
            <person name="Lipzen A."/>
            <person name="Lundell T."/>
            <person name="Morin E."/>
            <person name="Murat C."/>
            <person name="Sun H."/>
            <person name="Tunlid A."/>
            <person name="Henrissat B."/>
            <person name="Grigoriev I.V."/>
            <person name="Hibbett D.S."/>
            <person name="Martin F."/>
            <person name="Nordberg H.P."/>
            <person name="Cantor M.N."/>
            <person name="Hua S.X."/>
        </authorList>
    </citation>
    <scope>NUCLEOTIDE SEQUENCE [LARGE SCALE GENOMIC DNA]</scope>
    <source>
        <strain evidence="1 2">Marx 270</strain>
    </source>
</reference>
<evidence type="ECO:0000313" key="1">
    <source>
        <dbReference type="EMBL" id="KIN96009.1"/>
    </source>
</evidence>
<protein>
    <submittedName>
        <fullName evidence="1">Uncharacterized protein</fullName>
    </submittedName>
</protein>
<proteinExistence type="predicted"/>
<accession>A0A0C3N4K7</accession>
<name>A0A0C3N4K7_PISTI</name>
<dbReference type="Proteomes" id="UP000054217">
    <property type="component" value="Unassembled WGS sequence"/>
</dbReference>
<evidence type="ECO:0000313" key="2">
    <source>
        <dbReference type="Proteomes" id="UP000054217"/>
    </source>
</evidence>